<comment type="caution">
    <text evidence="1">The sequence shown here is derived from an EMBL/GenBank/DDBJ whole genome shotgun (WGS) entry which is preliminary data.</text>
</comment>
<accession>A0A4P9VK77</accession>
<organism evidence="1 2">
    <name type="scientific">Zooshikella ganghwensis</name>
    <dbReference type="NCBI Taxonomy" id="202772"/>
    <lineage>
        <taxon>Bacteria</taxon>
        <taxon>Pseudomonadati</taxon>
        <taxon>Pseudomonadota</taxon>
        <taxon>Gammaproteobacteria</taxon>
        <taxon>Oceanospirillales</taxon>
        <taxon>Zooshikellaceae</taxon>
        <taxon>Zooshikella</taxon>
    </lineage>
</organism>
<reference evidence="1 2" key="1">
    <citation type="submission" date="2017-04" db="EMBL/GenBank/DDBJ databases">
        <title>Draft genome sequence of Zooshikella ganghwensis VG4 isolated from Red Sea sediments.</title>
        <authorList>
            <person name="Rehman Z."/>
            <person name="Alam I."/>
            <person name="Kamau A."/>
            <person name="Bajic V."/>
            <person name="Leiknes T."/>
        </authorList>
    </citation>
    <scope>NUCLEOTIDE SEQUENCE [LARGE SCALE GENOMIC DNA]</scope>
    <source>
        <strain evidence="1 2">VG4</strain>
    </source>
</reference>
<dbReference type="AlphaFoldDB" id="A0A4P9VK77"/>
<gene>
    <name evidence="1" type="ORF">B9G39_05440</name>
</gene>
<keyword evidence="2" id="KW-1185">Reference proteome</keyword>
<protein>
    <submittedName>
        <fullName evidence="1">Uncharacterized protein</fullName>
    </submittedName>
</protein>
<evidence type="ECO:0000313" key="1">
    <source>
        <dbReference type="EMBL" id="RDH42939.1"/>
    </source>
</evidence>
<name>A0A4P9VK77_9GAMM</name>
<dbReference type="Proteomes" id="UP000257039">
    <property type="component" value="Unassembled WGS sequence"/>
</dbReference>
<sequence length="87" mass="9965">MRIHTPLVYKMPATNRPTKTMKKTTEPVQPLLLSVLSNDLCRHLFRLVRLGYESRVTFLMRLTQGSKDLIQQISATTATGLSQNLYM</sequence>
<evidence type="ECO:0000313" key="2">
    <source>
        <dbReference type="Proteomes" id="UP000257039"/>
    </source>
</evidence>
<dbReference type="EMBL" id="NDXW01000001">
    <property type="protein sequence ID" value="RDH42939.1"/>
    <property type="molecule type" value="Genomic_DNA"/>
</dbReference>
<proteinExistence type="predicted"/>